<keyword evidence="4" id="KW-0560">Oxidoreductase</keyword>
<evidence type="ECO:0000313" key="6">
    <source>
        <dbReference type="EMBL" id="EFF41769.1"/>
    </source>
</evidence>
<dbReference type="AlphaFoldDB" id="D4XV36"/>
<keyword evidence="3" id="KW-0288">FMN</keyword>
<dbReference type="OrthoDB" id="9812105at2"/>
<protein>
    <submittedName>
        <fullName evidence="6">Nitroreductase family protein</fullName>
    </submittedName>
</protein>
<dbReference type="Gene3D" id="3.40.109.10">
    <property type="entry name" value="NADH Oxidase"/>
    <property type="match status" value="1"/>
</dbReference>
<name>D4XV36_9BACT</name>
<dbReference type="GO" id="GO:0016491">
    <property type="term" value="F:oxidoreductase activity"/>
    <property type="evidence" value="ECO:0007669"/>
    <property type="project" value="UniProtKB-KW"/>
</dbReference>
<keyword evidence="2" id="KW-0285">Flavoprotein</keyword>
<dbReference type="PANTHER" id="PTHR43425">
    <property type="entry name" value="OXYGEN-INSENSITIVE NADPH NITROREDUCTASE"/>
    <property type="match status" value="1"/>
</dbReference>
<evidence type="ECO:0000256" key="3">
    <source>
        <dbReference type="ARBA" id="ARBA00022643"/>
    </source>
</evidence>
<sequence>MKNQVIELLKNRSSVREMTHTKLNDDEINALKEAINSSATSMSRVSASAIIITDQKIKEQIKEQCGFSGQEHLSTSAAIVIFCLDQTRAKYAAKKKGLEIDTTNLENFLQAFGDAYIMATNASVAANALGYGTVYLGGMRFFDIPEFIQKTYNLDKNIMPVLGLAIGKAASQKKYHPYHINKTFVDGYDQEVVYKELEQFNKDEIEFLGEEFFKYSYMESVPKSYKFNLTEKYEKYLKDLLNYNSKK</sequence>
<comment type="caution">
    <text evidence="6">The sequence shown here is derived from an EMBL/GenBank/DDBJ whole genome shotgun (WGS) entry which is preliminary data.</text>
</comment>
<keyword evidence="7" id="KW-1185">Reference proteome</keyword>
<evidence type="ECO:0000259" key="5">
    <source>
        <dbReference type="Pfam" id="PF00881"/>
    </source>
</evidence>
<dbReference type="InterPro" id="IPR000415">
    <property type="entry name" value="Nitroreductase-like"/>
</dbReference>
<evidence type="ECO:0000256" key="4">
    <source>
        <dbReference type="ARBA" id="ARBA00023002"/>
    </source>
</evidence>
<proteinExistence type="inferred from homology"/>
<dbReference type="SUPFAM" id="SSF55469">
    <property type="entry name" value="FMN-dependent nitroreductase-like"/>
    <property type="match status" value="1"/>
</dbReference>
<gene>
    <name evidence="6" type="ORF">MALL_0804</name>
</gene>
<comment type="similarity">
    <text evidence="1">Belongs to the flavin oxidoreductase frp family.</text>
</comment>
<dbReference type="InterPro" id="IPR016446">
    <property type="entry name" value="Flavin_OxRdtase_Frp"/>
</dbReference>
<dbReference type="RefSeq" id="WP_005683193.1">
    <property type="nucleotide sequence ID" value="NZ_ADNC01000004.1"/>
</dbReference>
<dbReference type="Pfam" id="PF00881">
    <property type="entry name" value="Nitroreductase"/>
    <property type="match status" value="1"/>
</dbReference>
<dbReference type="Proteomes" id="UP000004757">
    <property type="component" value="Unassembled WGS sequence"/>
</dbReference>
<evidence type="ECO:0000256" key="2">
    <source>
        <dbReference type="ARBA" id="ARBA00022630"/>
    </source>
</evidence>
<evidence type="ECO:0000313" key="7">
    <source>
        <dbReference type="Proteomes" id="UP000004757"/>
    </source>
</evidence>
<dbReference type="InterPro" id="IPR029479">
    <property type="entry name" value="Nitroreductase"/>
</dbReference>
<dbReference type="STRING" id="747682.MALL_0804"/>
<accession>D4XV36</accession>
<evidence type="ECO:0000256" key="1">
    <source>
        <dbReference type="ARBA" id="ARBA00008366"/>
    </source>
</evidence>
<dbReference type="EMBL" id="ADNC01000004">
    <property type="protein sequence ID" value="EFF41769.1"/>
    <property type="molecule type" value="Genomic_DNA"/>
</dbReference>
<reference evidence="6 7" key="1">
    <citation type="submission" date="2010-03" db="EMBL/GenBank/DDBJ databases">
        <authorList>
            <person name="Glass J.I."/>
            <person name="Benders G.A."/>
            <person name="Durkin A.S."/>
            <person name="Farmerie W.G."/>
            <person name="Hlavinka K."/>
            <person name="Hostetler J."/>
            <person name="Jackson J."/>
            <person name="May M.A."/>
            <person name="Miller R.H."/>
            <person name="Paralanov V."/>
            <person name="Radune D."/>
            <person name="Szczypinski B."/>
            <person name="Brown D.R."/>
        </authorList>
    </citation>
    <scope>NUCLEOTIDE SEQUENCE [LARGE SCALE GENOMIC DNA]</scope>
    <source>
        <strain evidence="6 7">A21JP2</strain>
    </source>
</reference>
<dbReference type="eggNOG" id="COG0778">
    <property type="taxonomic scope" value="Bacteria"/>
</dbReference>
<dbReference type="PANTHER" id="PTHR43425:SF2">
    <property type="entry name" value="OXYGEN-INSENSITIVE NADPH NITROREDUCTASE"/>
    <property type="match status" value="1"/>
</dbReference>
<organism evidence="6 7">
    <name type="scientific">Mycoplasmopsis alligatoris A21JP2</name>
    <dbReference type="NCBI Taxonomy" id="747682"/>
    <lineage>
        <taxon>Bacteria</taxon>
        <taxon>Bacillati</taxon>
        <taxon>Mycoplasmatota</taxon>
        <taxon>Mycoplasmoidales</taxon>
        <taxon>Metamycoplasmataceae</taxon>
        <taxon>Mycoplasmopsis</taxon>
    </lineage>
</organism>
<feature type="domain" description="Nitroreductase" evidence="5">
    <location>
        <begin position="9"/>
        <end position="168"/>
    </location>
</feature>